<dbReference type="EMBL" id="JADAQX010000891">
    <property type="protein sequence ID" value="KAF8819209.1"/>
    <property type="molecule type" value="Genomic_DNA"/>
</dbReference>
<evidence type="ECO:0000313" key="3">
    <source>
        <dbReference type="EMBL" id="KAF8819209.1"/>
    </source>
</evidence>
<evidence type="ECO:0000256" key="1">
    <source>
        <dbReference type="SAM" id="Phobius"/>
    </source>
</evidence>
<organism evidence="3 4">
    <name type="scientific">Cardiosporidium cionae</name>
    <dbReference type="NCBI Taxonomy" id="476202"/>
    <lineage>
        <taxon>Eukaryota</taxon>
        <taxon>Sar</taxon>
        <taxon>Alveolata</taxon>
        <taxon>Apicomplexa</taxon>
        <taxon>Aconoidasida</taxon>
        <taxon>Nephromycida</taxon>
        <taxon>Cardiosporidium</taxon>
    </lineage>
</organism>
<keyword evidence="2" id="KW-0732">Signal</keyword>
<feature type="chain" id="PRO_5047244552" evidence="2">
    <location>
        <begin position="23"/>
        <end position="262"/>
    </location>
</feature>
<name>A0ABQ7J5K4_9APIC</name>
<accession>A0ABQ7J5K4</accession>
<keyword evidence="1" id="KW-1133">Transmembrane helix</keyword>
<feature type="signal peptide" evidence="2">
    <location>
        <begin position="1"/>
        <end position="22"/>
    </location>
</feature>
<keyword evidence="1" id="KW-0472">Membrane</keyword>
<evidence type="ECO:0000313" key="4">
    <source>
        <dbReference type="Proteomes" id="UP000823046"/>
    </source>
</evidence>
<keyword evidence="4" id="KW-1185">Reference proteome</keyword>
<dbReference type="Proteomes" id="UP000823046">
    <property type="component" value="Unassembled WGS sequence"/>
</dbReference>
<proteinExistence type="predicted"/>
<evidence type="ECO:0000256" key="2">
    <source>
        <dbReference type="SAM" id="SignalP"/>
    </source>
</evidence>
<protein>
    <submittedName>
        <fullName evidence="3">Uncharacterized protein</fullName>
    </submittedName>
</protein>
<comment type="caution">
    <text evidence="3">The sequence shown here is derived from an EMBL/GenBank/DDBJ whole genome shotgun (WGS) entry which is preliminary data.</text>
</comment>
<reference evidence="3 4" key="1">
    <citation type="journal article" date="2020" name="bioRxiv">
        <title>Metabolic contributions of an alphaproteobacterial endosymbiont in the apicomplexan Cardiosporidium cionae.</title>
        <authorList>
            <person name="Hunter E.S."/>
            <person name="Paight C.J."/>
            <person name="Lane C.E."/>
        </authorList>
    </citation>
    <scope>NUCLEOTIDE SEQUENCE [LARGE SCALE GENOMIC DNA]</scope>
    <source>
        <strain evidence="3">ESH_2018</strain>
    </source>
</reference>
<feature type="non-terminal residue" evidence="3">
    <location>
        <position position="1"/>
    </location>
</feature>
<sequence length="262" mass="30238">QHIFTLGIVVLMALLMSRLTHMFSNYTLSDFMSSGKWADRMGCLVKWIPWLIAVTAIAWGLLNVINVAWVFLLPDSWCRQRWTPQGEVAVRNCRYWNRRSGGCASVALPDGETEQDSAKNLYRCNGGQYLNDFNFLKFIPKVKSGSQMSMDCSFSKASVCAAYNQLTMNLDEGIFNTISDLQDCLGNDNKPLEELIESDNHSDLYRYIQLYCILWSVVWVILVLMFYYFKAVSFFDAMFFQAYEESENFITRAIKPLTPWSR</sequence>
<gene>
    <name evidence="3" type="ORF">IE077_001421</name>
</gene>
<keyword evidence="1" id="KW-0812">Transmembrane</keyword>
<feature type="transmembrane region" description="Helical" evidence="1">
    <location>
        <begin position="210"/>
        <end position="229"/>
    </location>
</feature>
<feature type="transmembrane region" description="Helical" evidence="1">
    <location>
        <begin position="46"/>
        <end position="72"/>
    </location>
</feature>